<name>A0AAJ5RQM0_9BACI</name>
<evidence type="ECO:0000313" key="1">
    <source>
        <dbReference type="EMBL" id="WDV09225.1"/>
    </source>
</evidence>
<accession>A0AAJ5RQM0</accession>
<organism evidence="1 2">
    <name type="scientific">Lysinibacillus irui</name>
    <dbReference type="NCBI Taxonomy" id="2998077"/>
    <lineage>
        <taxon>Bacteria</taxon>
        <taxon>Bacillati</taxon>
        <taxon>Bacillota</taxon>
        <taxon>Bacilli</taxon>
        <taxon>Bacillales</taxon>
        <taxon>Bacillaceae</taxon>
        <taxon>Lysinibacillus</taxon>
    </lineage>
</organism>
<dbReference type="AlphaFoldDB" id="A0AAJ5RQM0"/>
<evidence type="ECO:0000313" key="2">
    <source>
        <dbReference type="Proteomes" id="UP001219585"/>
    </source>
</evidence>
<sequence length="45" mass="5400">MNDSEFTKLAGLLAKIAYEVHDNEGVNEELRELLLEFWREFDHYN</sequence>
<dbReference type="EMBL" id="CP113528">
    <property type="protein sequence ID" value="WDV09225.1"/>
    <property type="molecule type" value="Genomic_DNA"/>
</dbReference>
<keyword evidence="1" id="KW-0614">Plasmid</keyword>
<geneLocation type="plasmid" evidence="1 2">
    <name>unnamed</name>
</geneLocation>
<dbReference type="KEGG" id="liu:OU989_23340"/>
<gene>
    <name evidence="1" type="ORF">OU989_23340</name>
</gene>
<protein>
    <submittedName>
        <fullName evidence="1">Uncharacterized protein</fullName>
    </submittedName>
</protein>
<dbReference type="RefSeq" id="WP_274797446.1">
    <property type="nucleotide sequence ID" value="NZ_CP113528.1"/>
</dbReference>
<reference evidence="1" key="1">
    <citation type="submission" date="2022-11" db="EMBL/GenBank/DDBJ databases">
        <title>Lysinibacillus irui.</title>
        <authorList>
            <person name="Akintayo S.O."/>
        </authorList>
    </citation>
    <scope>NUCLEOTIDE SEQUENCE</scope>
    <source>
        <strain evidence="1">IRB4-01</strain>
        <plasmid evidence="1">unnamed</plasmid>
    </source>
</reference>
<proteinExistence type="predicted"/>
<dbReference type="Proteomes" id="UP001219585">
    <property type="component" value="Plasmid unnamed"/>
</dbReference>